<dbReference type="Gene3D" id="1.10.840.10">
    <property type="entry name" value="Ras guanine-nucleotide exchange factors catalytic domain"/>
    <property type="match status" value="1"/>
</dbReference>
<reference evidence="9" key="1">
    <citation type="submission" date="2013-07" db="EMBL/GenBank/DDBJ databases">
        <title>The Genome Sequence of Cryptococcus bestiolae CBS10118.</title>
        <authorList>
            <consortium name="The Broad Institute Genome Sequencing Platform"/>
            <person name="Cuomo C."/>
            <person name="Litvintseva A."/>
            <person name="Chen Y."/>
            <person name="Heitman J."/>
            <person name="Sun S."/>
            <person name="Springer D."/>
            <person name="Dromer F."/>
            <person name="Young S.K."/>
            <person name="Zeng Q."/>
            <person name="Gargeya S."/>
            <person name="Fitzgerald M."/>
            <person name="Abouelleil A."/>
            <person name="Alvarado L."/>
            <person name="Berlin A.M."/>
            <person name="Chapman S.B."/>
            <person name="Dewar J."/>
            <person name="Goldberg J."/>
            <person name="Griggs A."/>
            <person name="Gujja S."/>
            <person name="Hansen M."/>
            <person name="Howarth C."/>
            <person name="Imamovic A."/>
            <person name="Larimer J."/>
            <person name="McCowan C."/>
            <person name="Murphy C."/>
            <person name="Pearson M."/>
            <person name="Priest M."/>
            <person name="Roberts A."/>
            <person name="Saif S."/>
            <person name="Shea T."/>
            <person name="Sykes S."/>
            <person name="Wortman J."/>
            <person name="Nusbaum C."/>
            <person name="Birren B."/>
        </authorList>
    </citation>
    <scope>NUCLEOTIDE SEQUENCE [LARGE SCALE GENOMIC DNA]</scope>
    <source>
        <strain evidence="9">CBS 10118</strain>
    </source>
</reference>
<gene>
    <name evidence="9" type="ORF">I302_03131</name>
</gene>
<dbReference type="SMART" id="SM00326">
    <property type="entry name" value="SH3"/>
    <property type="match status" value="1"/>
</dbReference>
<dbReference type="InterPro" id="IPR036964">
    <property type="entry name" value="RASGEF_cat_dom_sf"/>
</dbReference>
<dbReference type="EMBL" id="KI894019">
    <property type="protein sequence ID" value="OCF28275.1"/>
    <property type="molecule type" value="Genomic_DNA"/>
</dbReference>
<dbReference type="Gene3D" id="2.30.30.40">
    <property type="entry name" value="SH3 Domains"/>
    <property type="match status" value="1"/>
</dbReference>
<feature type="region of interest" description="Disordered" evidence="5">
    <location>
        <begin position="398"/>
        <end position="481"/>
    </location>
</feature>
<dbReference type="InterPro" id="IPR023578">
    <property type="entry name" value="Ras_GEF_dom_sf"/>
</dbReference>
<dbReference type="GO" id="GO:0005085">
    <property type="term" value="F:guanyl-nucleotide exchange factor activity"/>
    <property type="evidence" value="ECO:0007669"/>
    <property type="project" value="UniProtKB-KW"/>
</dbReference>
<evidence type="ECO:0000256" key="5">
    <source>
        <dbReference type="SAM" id="MobiDB-lite"/>
    </source>
</evidence>
<feature type="compositionally biased region" description="Polar residues" evidence="5">
    <location>
        <begin position="435"/>
        <end position="452"/>
    </location>
</feature>
<dbReference type="Pfam" id="PF00617">
    <property type="entry name" value="RasGEF"/>
    <property type="match status" value="1"/>
</dbReference>
<feature type="domain" description="N-terminal Ras-GEF" evidence="8">
    <location>
        <begin position="968"/>
        <end position="1101"/>
    </location>
</feature>
<feature type="compositionally biased region" description="Polar residues" evidence="5">
    <location>
        <begin position="763"/>
        <end position="774"/>
    </location>
</feature>
<protein>
    <recommendedName>
        <fullName evidence="10">Guanyl nucleotide exchange factor Sql2</fullName>
    </recommendedName>
</protein>
<dbReference type="SMART" id="SM00147">
    <property type="entry name" value="RasGEF"/>
    <property type="match status" value="1"/>
</dbReference>
<feature type="compositionally biased region" description="Polar residues" evidence="5">
    <location>
        <begin position="860"/>
        <end position="870"/>
    </location>
</feature>
<dbReference type="PROSITE" id="PS50212">
    <property type="entry name" value="RASGEF_NTER"/>
    <property type="match status" value="1"/>
</dbReference>
<dbReference type="SUPFAM" id="SSF50044">
    <property type="entry name" value="SH3-domain"/>
    <property type="match status" value="1"/>
</dbReference>
<dbReference type="OrthoDB" id="28357at2759"/>
<feature type="region of interest" description="Disordered" evidence="5">
    <location>
        <begin position="337"/>
        <end position="383"/>
    </location>
</feature>
<dbReference type="CDD" id="cd06224">
    <property type="entry name" value="REM"/>
    <property type="match status" value="1"/>
</dbReference>
<keyword evidence="1 4" id="KW-0728">SH3 domain</keyword>
<evidence type="ECO:0000259" key="7">
    <source>
        <dbReference type="PROSITE" id="PS50009"/>
    </source>
</evidence>
<name>A0A1B9GB70_9TREE</name>
<dbReference type="Pfam" id="PF25006">
    <property type="entry name" value="DUF7783"/>
    <property type="match status" value="1"/>
</dbReference>
<evidence type="ECO:0000256" key="4">
    <source>
        <dbReference type="PROSITE-ProRule" id="PRU00192"/>
    </source>
</evidence>
<dbReference type="InterPro" id="IPR001895">
    <property type="entry name" value="RASGEF_cat_dom"/>
</dbReference>
<dbReference type="PROSITE" id="PS50002">
    <property type="entry name" value="SH3"/>
    <property type="match status" value="1"/>
</dbReference>
<dbReference type="CDD" id="cd11883">
    <property type="entry name" value="SH3_Sdc25"/>
    <property type="match status" value="1"/>
</dbReference>
<proteinExistence type="predicted"/>
<evidence type="ECO:0000256" key="1">
    <source>
        <dbReference type="ARBA" id="ARBA00022443"/>
    </source>
</evidence>
<feature type="compositionally biased region" description="Low complexity" evidence="5">
    <location>
        <begin position="844"/>
        <end position="859"/>
    </location>
</feature>
<feature type="compositionally biased region" description="Low complexity" evidence="5">
    <location>
        <begin position="167"/>
        <end position="192"/>
    </location>
</feature>
<dbReference type="PANTHER" id="PTHR23113:SF354">
    <property type="entry name" value="BUD SITE SELECTION PROTEIN 5"/>
    <property type="match status" value="1"/>
</dbReference>
<organism evidence="9">
    <name type="scientific">Kwoniella bestiolae CBS 10118</name>
    <dbReference type="NCBI Taxonomy" id="1296100"/>
    <lineage>
        <taxon>Eukaryota</taxon>
        <taxon>Fungi</taxon>
        <taxon>Dikarya</taxon>
        <taxon>Basidiomycota</taxon>
        <taxon>Agaricomycotina</taxon>
        <taxon>Tremellomycetes</taxon>
        <taxon>Tremellales</taxon>
        <taxon>Cryptococcaceae</taxon>
        <taxon>Kwoniella</taxon>
    </lineage>
</organism>
<dbReference type="SMART" id="SM00229">
    <property type="entry name" value="RasGEFN"/>
    <property type="match status" value="1"/>
</dbReference>
<feature type="compositionally biased region" description="Polar residues" evidence="5">
    <location>
        <begin position="462"/>
        <end position="474"/>
    </location>
</feature>
<feature type="region of interest" description="Disordered" evidence="5">
    <location>
        <begin position="1"/>
        <end position="40"/>
    </location>
</feature>
<feature type="compositionally biased region" description="Low complexity" evidence="5">
    <location>
        <begin position="345"/>
        <end position="363"/>
    </location>
</feature>
<dbReference type="Gene3D" id="1.20.870.10">
    <property type="entry name" value="Son of sevenless (SoS) protein Chain: S domain 1"/>
    <property type="match status" value="1"/>
</dbReference>
<feature type="compositionally biased region" description="Polar residues" evidence="5">
    <location>
        <begin position="364"/>
        <end position="383"/>
    </location>
</feature>
<dbReference type="STRING" id="1296100.A0A1B9GB70"/>
<feature type="compositionally biased region" description="Polar residues" evidence="5">
    <location>
        <begin position="135"/>
        <end position="145"/>
    </location>
</feature>
<dbReference type="InterPro" id="IPR001452">
    <property type="entry name" value="SH3_domain"/>
</dbReference>
<dbReference type="PANTHER" id="PTHR23113">
    <property type="entry name" value="GUANINE NUCLEOTIDE EXCHANGE FACTOR"/>
    <property type="match status" value="1"/>
</dbReference>
<keyword evidence="2 3" id="KW-0344">Guanine-nucleotide releasing factor</keyword>
<dbReference type="InterPro" id="IPR036028">
    <property type="entry name" value="SH3-like_dom_sf"/>
</dbReference>
<feature type="compositionally biased region" description="Basic residues" evidence="5">
    <location>
        <begin position="155"/>
        <end position="166"/>
    </location>
</feature>
<feature type="region of interest" description="Disordered" evidence="5">
    <location>
        <begin position="791"/>
        <end position="870"/>
    </location>
</feature>
<dbReference type="Pfam" id="PF07653">
    <property type="entry name" value="SH3_2"/>
    <property type="match status" value="1"/>
</dbReference>
<dbReference type="CDD" id="cd00155">
    <property type="entry name" value="RasGEF"/>
    <property type="match status" value="1"/>
</dbReference>
<dbReference type="SUPFAM" id="SSF48366">
    <property type="entry name" value="Ras GEF"/>
    <property type="match status" value="1"/>
</dbReference>
<evidence type="ECO:0000256" key="3">
    <source>
        <dbReference type="PROSITE-ProRule" id="PRU00168"/>
    </source>
</evidence>
<evidence type="ECO:0008006" key="10">
    <source>
        <dbReference type="Google" id="ProtNLM"/>
    </source>
</evidence>
<dbReference type="InterPro" id="IPR056685">
    <property type="entry name" value="DUF7783"/>
</dbReference>
<feature type="region of interest" description="Disordered" evidence="5">
    <location>
        <begin position="129"/>
        <end position="200"/>
    </location>
</feature>
<dbReference type="Pfam" id="PF00618">
    <property type="entry name" value="RasGEF_N"/>
    <property type="match status" value="1"/>
</dbReference>
<evidence type="ECO:0000259" key="6">
    <source>
        <dbReference type="PROSITE" id="PS50002"/>
    </source>
</evidence>
<dbReference type="InterPro" id="IPR000651">
    <property type="entry name" value="Ras-like_Gua-exchang_fac_N"/>
</dbReference>
<dbReference type="VEuPathDB" id="FungiDB:I302_03131"/>
<evidence type="ECO:0000256" key="2">
    <source>
        <dbReference type="ARBA" id="ARBA00022658"/>
    </source>
</evidence>
<evidence type="ECO:0000313" key="9">
    <source>
        <dbReference type="EMBL" id="OCF28275.1"/>
    </source>
</evidence>
<feature type="compositionally biased region" description="Acidic residues" evidence="5">
    <location>
        <begin position="722"/>
        <end position="737"/>
    </location>
</feature>
<accession>A0A1B9GB70</accession>
<reference evidence="9" key="2">
    <citation type="submission" date="2014-01" db="EMBL/GenBank/DDBJ databases">
        <title>Evolution of pathogenesis and genome organization in the Tremellales.</title>
        <authorList>
            <person name="Cuomo C."/>
            <person name="Litvintseva A."/>
            <person name="Heitman J."/>
            <person name="Chen Y."/>
            <person name="Sun S."/>
            <person name="Springer D."/>
            <person name="Dromer F."/>
            <person name="Young S."/>
            <person name="Zeng Q."/>
            <person name="Chapman S."/>
            <person name="Gujja S."/>
            <person name="Saif S."/>
            <person name="Birren B."/>
        </authorList>
    </citation>
    <scope>NUCLEOTIDE SEQUENCE</scope>
    <source>
        <strain evidence="9">CBS 10118</strain>
    </source>
</reference>
<evidence type="ECO:0000259" key="8">
    <source>
        <dbReference type="PROSITE" id="PS50212"/>
    </source>
</evidence>
<dbReference type="PROSITE" id="PS50009">
    <property type="entry name" value="RASGEF_CAT"/>
    <property type="match status" value="1"/>
</dbReference>
<dbReference type="GO" id="GO:0007265">
    <property type="term" value="P:Ras protein signal transduction"/>
    <property type="evidence" value="ECO:0007669"/>
    <property type="project" value="TreeGrafter"/>
</dbReference>
<dbReference type="GO" id="GO:0005886">
    <property type="term" value="C:plasma membrane"/>
    <property type="evidence" value="ECO:0007669"/>
    <property type="project" value="TreeGrafter"/>
</dbReference>
<feature type="compositionally biased region" description="Low complexity" evidence="5">
    <location>
        <begin position="1"/>
        <end position="28"/>
    </location>
</feature>
<feature type="domain" description="Ras-GEF" evidence="7">
    <location>
        <begin position="1171"/>
        <end position="1405"/>
    </location>
</feature>
<feature type="region of interest" description="Disordered" evidence="5">
    <location>
        <begin position="719"/>
        <end position="779"/>
    </location>
</feature>
<dbReference type="InterPro" id="IPR008937">
    <property type="entry name" value="Ras-like_GEF"/>
</dbReference>
<sequence length="1425" mass="156309">MIQHKSIPSSSSYHSTSEAGPSTQQVQSPPTPISPTNPTRLPTHVQAIHDFDPSLLASTSASNMNMYLSFKAGEIIRVHVRDATGWWDGEISGTARWANESEENTVKGLRRGWFPSNYVREMGWDGSFHRRDESSATSNASVTSPTARHRDSSHAHSHSHSSHTRHASATSHHSRASTSTSVSQSTPSPATSHDPTNLDPAFQTLMHPIVQSLSLLESAIHSNRKPHIQPATACVISSIRAALMQTDCLSKESTTLVSWPVLARERKIVLMELSKLVGCAKTAGSLEGAEDQDNSKELEALAKAARGVFASVKRFLHLANEYGVTVTLVENPQEETVGSPAIAKDSASTASSHTSTGSTDDTAQSTIGKNRVSTPSNGNTRLQETFRLRAASIGDLRAARRRAASPPPPLPTASIVSSKSQTGRERSPSLMRTPMSATFSQGSGRSSPITSRSFHDRRVQGSMDSTFSQATAASSEDGHMPWEDTTPVPTPQATVVNRQLGSVADVHEAIGHAEDALLSIIAAFIGHIHSHNISSHPSSHAHLIEMTRETIDSVRELLTIVEAVGRNVGVRHKRPREIEALRIAKDQLYEVASKLVESAEIVANAPFSEFGEDSYDTEKARLLQSATGTLRSGKECVRLVKLCLPEDENVHLHATPRQGDIHGRQSTPRPSHTHEAPLVMREKPVGARGVHTLSGLHRKATSLSTLQKRYLQDGSIAQAPMEEAEEEDTEEEEDQEVVQDFSKDEDLTMRPGMQPTLGAPTRPSLQQHHTTPGLISTIRRPSDDLLRALNEANSSGPRSRSSSLTSPAPPRIKHRSPSRSADLDKFTADYDIPLEPQRRASKGTLSASSRLSTYTSASSQVSITSTAPTSIRSSDVSEFNTILPQTPPAHDVPTFGTLKVEIPTTTHDLSHATDKLALEDEPPIKNQLHLRPAAPVRSATAPAPSANADVRFWVVAHDYDPREIAFNSDGAIVGASLAVLVEKMTPHDGPVDPTFNATFFYTFRLFTTPTQLLEAIMIRYDLQPPAAMVFGEKERAMWIERKVVPVRLRIYNFLKSWLDQHWREETDDVILDTLQVFAKDVVSVTLPAMGPRLVDAVRRKLAGPMSAVSDRSSLNRPVSMDRMRSTSQSGLLHPPTISGGLPPTPVISKNLHSFLQKASAAGGNVNITEFDTLELARQFTIMESKMFCAVVPEDLLQTGKKTIPELKALSTLSNQITGWVADSILNETDAKKRASLVKFFIKLADKCLMMNNFSTMFAVLAGLNSSTIMRLKKTWDALPTKYKVTIERLRGVIEHTKNHAAYRARLREASTPCLPFLGLILTDITFTSDGNPSTRPSVLEPEIMLINQDKYNKLGRIAMDFKRYQEPFNFHELEAVQTFLRRVLTERGSGSVDALYRKSLMLEPRQGSEKLSSNVERPNWLSGKV</sequence>
<feature type="compositionally biased region" description="Low complexity" evidence="5">
    <location>
        <begin position="794"/>
        <end position="806"/>
    </location>
</feature>
<feature type="domain" description="SH3" evidence="6">
    <location>
        <begin position="40"/>
        <end position="124"/>
    </location>
</feature>